<name>A0A150G331_GONPE</name>
<proteinExistence type="predicted"/>
<dbReference type="OrthoDB" id="540309at2759"/>
<reference evidence="3" key="1">
    <citation type="journal article" date="2016" name="Nat. Commun.">
        <title>The Gonium pectorale genome demonstrates co-option of cell cycle regulation during the evolution of multicellularity.</title>
        <authorList>
            <person name="Hanschen E.R."/>
            <person name="Marriage T.N."/>
            <person name="Ferris P.J."/>
            <person name="Hamaji T."/>
            <person name="Toyoda A."/>
            <person name="Fujiyama A."/>
            <person name="Neme R."/>
            <person name="Noguchi H."/>
            <person name="Minakuchi Y."/>
            <person name="Suzuki M."/>
            <person name="Kawai-Toyooka H."/>
            <person name="Smith D.R."/>
            <person name="Sparks H."/>
            <person name="Anderson J."/>
            <person name="Bakaric R."/>
            <person name="Luria V."/>
            <person name="Karger A."/>
            <person name="Kirschner M.W."/>
            <person name="Durand P.M."/>
            <person name="Michod R.E."/>
            <person name="Nozaki H."/>
            <person name="Olson B.J."/>
        </authorList>
    </citation>
    <scope>NUCLEOTIDE SEQUENCE [LARGE SCALE GENOMIC DNA]</scope>
    <source>
        <strain evidence="3">NIES-2863</strain>
    </source>
</reference>
<sequence>MQIRESLRFFTSELEKFKLSVRDLGERLEQLNRLQAEKDKRAARQVLYNVNKKILQCVVNATGIPSKEFWRRYRVCNFGAIELYADLLAVWPKVLDTLGLDSNMDPRTLWRQLKFGKQGLDQCVYTSLDKTSFDRLSYEELKARADSIFSDNLERSKDTFLDFLDLSVKLGGDLYDCR</sequence>
<keyword evidence="1" id="KW-0175">Coiled coil</keyword>
<protein>
    <submittedName>
        <fullName evidence="2">Uncharacterized protein</fullName>
    </submittedName>
</protein>
<dbReference type="Proteomes" id="UP000075714">
    <property type="component" value="Unassembled WGS sequence"/>
</dbReference>
<feature type="coiled-coil region" evidence="1">
    <location>
        <begin position="14"/>
        <end position="41"/>
    </location>
</feature>
<accession>A0A150G331</accession>
<keyword evidence="3" id="KW-1185">Reference proteome</keyword>
<gene>
    <name evidence="2" type="ORF">GPECTOR_71g584</name>
</gene>
<evidence type="ECO:0000313" key="3">
    <source>
        <dbReference type="Proteomes" id="UP000075714"/>
    </source>
</evidence>
<evidence type="ECO:0000313" key="2">
    <source>
        <dbReference type="EMBL" id="KXZ44223.1"/>
    </source>
</evidence>
<organism evidence="2 3">
    <name type="scientific">Gonium pectorale</name>
    <name type="common">Green alga</name>
    <dbReference type="NCBI Taxonomy" id="33097"/>
    <lineage>
        <taxon>Eukaryota</taxon>
        <taxon>Viridiplantae</taxon>
        <taxon>Chlorophyta</taxon>
        <taxon>core chlorophytes</taxon>
        <taxon>Chlorophyceae</taxon>
        <taxon>CS clade</taxon>
        <taxon>Chlamydomonadales</taxon>
        <taxon>Volvocaceae</taxon>
        <taxon>Gonium</taxon>
    </lineage>
</organism>
<dbReference type="AlphaFoldDB" id="A0A150G331"/>
<dbReference type="EMBL" id="LSYV01000072">
    <property type="protein sequence ID" value="KXZ44223.1"/>
    <property type="molecule type" value="Genomic_DNA"/>
</dbReference>
<evidence type="ECO:0000256" key="1">
    <source>
        <dbReference type="SAM" id="Coils"/>
    </source>
</evidence>
<comment type="caution">
    <text evidence="2">The sequence shown here is derived from an EMBL/GenBank/DDBJ whole genome shotgun (WGS) entry which is preliminary data.</text>
</comment>